<keyword evidence="4" id="KW-1185">Reference proteome</keyword>
<accession>I5AR39</accession>
<evidence type="ECO:0000313" key="4">
    <source>
        <dbReference type="Proteomes" id="UP000005753"/>
    </source>
</evidence>
<feature type="binding site" evidence="2">
    <location>
        <position position="187"/>
    </location>
    <ligand>
        <name>substrate</name>
    </ligand>
</feature>
<reference evidence="3 4" key="2">
    <citation type="submission" date="2012-02" db="EMBL/GenBank/DDBJ databases">
        <title>Improved High-Quality Draft sequence of Eubacterium cellulosolvens 6.</title>
        <authorList>
            <consortium name="US DOE Joint Genome Institute"/>
            <person name="Lucas S."/>
            <person name="Han J."/>
            <person name="Lapidus A."/>
            <person name="Cheng J.-F."/>
            <person name="Goodwin L."/>
            <person name="Pitluck S."/>
            <person name="Peters L."/>
            <person name="Mikhailova N."/>
            <person name="Gu W."/>
            <person name="Detter J.C."/>
            <person name="Han C."/>
            <person name="Tapia R."/>
            <person name="Land M."/>
            <person name="Hauser L."/>
            <person name="Kyrpides N."/>
            <person name="Ivanova N."/>
            <person name="Pagani I."/>
            <person name="Johnson E."/>
            <person name="Mukhopadhyay B."/>
            <person name="Anderson I."/>
            <person name="Woyke T."/>
        </authorList>
    </citation>
    <scope>NUCLEOTIDE SEQUENCE [LARGE SCALE GENOMIC DNA]</scope>
    <source>
        <strain evidence="3 4">6</strain>
    </source>
</reference>
<reference evidence="3 4" key="1">
    <citation type="submission" date="2010-08" db="EMBL/GenBank/DDBJ databases">
        <authorList>
            <consortium name="US DOE Joint Genome Institute (JGI-PGF)"/>
            <person name="Lucas S."/>
            <person name="Copeland A."/>
            <person name="Lapidus A."/>
            <person name="Cheng J.-F."/>
            <person name="Bruce D."/>
            <person name="Goodwin L."/>
            <person name="Pitluck S."/>
            <person name="Land M.L."/>
            <person name="Hauser L."/>
            <person name="Chang Y.-J."/>
            <person name="Anderson I.J."/>
            <person name="Johnson E."/>
            <person name="Mulhopadhyay B."/>
            <person name="Kyrpides N."/>
            <person name="Woyke T.J."/>
        </authorList>
    </citation>
    <scope>NUCLEOTIDE SEQUENCE [LARGE SCALE GENOMIC DNA]</scope>
    <source>
        <strain evidence="3 4">6</strain>
    </source>
</reference>
<dbReference type="OrthoDB" id="4191603at2"/>
<feature type="binding site" evidence="2">
    <location>
        <position position="19"/>
    </location>
    <ligand>
        <name>Mg(2+)</name>
        <dbReference type="ChEBI" id="CHEBI:18420"/>
    </ligand>
</feature>
<dbReference type="Gene3D" id="3.40.1180.10">
    <property type="entry name" value="Decaprenyl diphosphate synthase-like"/>
    <property type="match status" value="1"/>
</dbReference>
<dbReference type="PROSITE" id="PS01066">
    <property type="entry name" value="UPP_SYNTHASE"/>
    <property type="match status" value="1"/>
</dbReference>
<feature type="binding site" evidence="2">
    <location>
        <position position="68"/>
    </location>
    <ligand>
        <name>substrate</name>
    </ligand>
</feature>
<dbReference type="PANTHER" id="PTHR10291">
    <property type="entry name" value="DEHYDRODOLICHYL DIPHOSPHATE SYNTHASE FAMILY MEMBER"/>
    <property type="match status" value="1"/>
</dbReference>
<feature type="binding site" evidence="2">
    <location>
        <position position="24"/>
    </location>
    <ligand>
        <name>substrate</name>
    </ligand>
</feature>
<dbReference type="STRING" id="633697.EubceDRAFT1_0409"/>
<dbReference type="GO" id="GO:0016094">
    <property type="term" value="P:polyprenol biosynthetic process"/>
    <property type="evidence" value="ECO:0007669"/>
    <property type="project" value="TreeGrafter"/>
</dbReference>
<dbReference type="CDD" id="cd00475">
    <property type="entry name" value="Cis_IPPS"/>
    <property type="match status" value="1"/>
</dbReference>
<protein>
    <recommendedName>
        <fullName evidence="2">Isoprenyl transferase</fullName>
        <ecNumber evidence="2">2.5.1.-</ecNumber>
    </recommendedName>
</protein>
<dbReference type="GO" id="GO:0000287">
    <property type="term" value="F:magnesium ion binding"/>
    <property type="evidence" value="ECO:0007669"/>
    <property type="project" value="UniProtKB-UniRule"/>
</dbReference>
<dbReference type="EMBL" id="CM001487">
    <property type="protein sequence ID" value="EIM56262.1"/>
    <property type="molecule type" value="Genomic_DNA"/>
</dbReference>
<dbReference type="InterPro" id="IPR036424">
    <property type="entry name" value="UPP_synth-like_sf"/>
</dbReference>
<feature type="binding site" evidence="2">
    <location>
        <position position="70"/>
    </location>
    <ligand>
        <name>substrate</name>
    </ligand>
</feature>
<feature type="binding site" evidence="2">
    <location>
        <position position="32"/>
    </location>
    <ligand>
        <name>substrate</name>
    </ligand>
</feature>
<keyword evidence="2" id="KW-0479">Metal-binding</keyword>
<dbReference type="SUPFAM" id="SSF64005">
    <property type="entry name" value="Undecaprenyl diphosphate synthase"/>
    <property type="match status" value="1"/>
</dbReference>
<comment type="subunit">
    <text evidence="2">Homodimer.</text>
</comment>
<evidence type="ECO:0000313" key="3">
    <source>
        <dbReference type="EMBL" id="EIM56262.1"/>
    </source>
</evidence>
<feature type="active site" evidence="2">
    <location>
        <position position="19"/>
    </location>
</feature>
<dbReference type="InterPro" id="IPR018520">
    <property type="entry name" value="UPP_synth-like_CS"/>
</dbReference>
<dbReference type="FunFam" id="3.40.1180.10:FF:000001">
    <property type="entry name" value="(2E,6E)-farnesyl-diphosphate-specific ditrans,polycis-undecaprenyl-diphosphate synthase"/>
    <property type="match status" value="1"/>
</dbReference>
<organism evidence="3 4">
    <name type="scientific">Eubacterium cellulosolvens (strain ATCC 43171 / JCM 9499 / 6)</name>
    <name type="common">Cillobacterium cellulosolvens</name>
    <dbReference type="NCBI Taxonomy" id="633697"/>
    <lineage>
        <taxon>Bacteria</taxon>
        <taxon>Bacillati</taxon>
        <taxon>Bacillota</taxon>
        <taxon>Clostridia</taxon>
        <taxon>Eubacteriales</taxon>
        <taxon>Eubacteriaceae</taxon>
        <taxon>Eubacterium</taxon>
    </lineage>
</organism>
<dbReference type="NCBIfam" id="TIGR00055">
    <property type="entry name" value="uppS"/>
    <property type="match status" value="1"/>
</dbReference>
<feature type="active site" description="Proton acceptor" evidence="2">
    <location>
        <position position="67"/>
    </location>
</feature>
<dbReference type="Proteomes" id="UP000005753">
    <property type="component" value="Chromosome"/>
</dbReference>
<feature type="binding site" evidence="2">
    <location>
        <position position="206"/>
    </location>
    <ligand>
        <name>Mg(2+)</name>
        <dbReference type="ChEBI" id="CHEBI:18420"/>
    </ligand>
</feature>
<dbReference type="eggNOG" id="COG0020">
    <property type="taxonomic scope" value="Bacteria"/>
</dbReference>
<feature type="binding site" evidence="2">
    <location>
        <begin position="193"/>
        <end position="195"/>
    </location>
    <ligand>
        <name>substrate</name>
    </ligand>
</feature>
<dbReference type="NCBIfam" id="NF011405">
    <property type="entry name" value="PRK14830.1"/>
    <property type="match status" value="1"/>
</dbReference>
<sequence>MNEDIQGLKLPQHIAIILDGNGRWAKRKGMPRSYGHIVGCDNLEKMCDMMCEMGIKYLTVYAFSTENWKRSPDEVRTLMNLFRKYLKRCMRKAKKNEMRVKIIGDPSALDEDIQESIKELEGMSKDYDKMFFQIALNYGGRDEIERAVTKLADDVREGKIPEGRITGEVFEQYLDTAGMPDPDLMIRTSGELRISNFLLWQLAYTEFYFTDVAWPDFNRKELIKAIEKYNGRDRRFGDAKE</sequence>
<name>I5AR39_EUBC6</name>
<evidence type="ECO:0000256" key="2">
    <source>
        <dbReference type="HAMAP-Rule" id="MF_01139"/>
    </source>
</evidence>
<dbReference type="AlphaFoldDB" id="I5AR39"/>
<dbReference type="HAMAP" id="MF_01139">
    <property type="entry name" value="ISPT"/>
    <property type="match status" value="1"/>
</dbReference>
<dbReference type="EC" id="2.5.1.-" evidence="2"/>
<dbReference type="GO" id="GO:0045547">
    <property type="term" value="F:ditrans,polycis-polyprenyl diphosphate synthase [(2E,6E)-farnesyl diphosphate specific] activity"/>
    <property type="evidence" value="ECO:0007669"/>
    <property type="project" value="TreeGrafter"/>
</dbReference>
<feature type="binding site" evidence="2">
    <location>
        <begin position="20"/>
        <end position="23"/>
    </location>
    <ligand>
        <name>substrate</name>
    </ligand>
</feature>
<feature type="binding site" evidence="2">
    <location>
        <begin position="64"/>
        <end position="66"/>
    </location>
    <ligand>
        <name>substrate</name>
    </ligand>
</feature>
<keyword evidence="1 2" id="KW-0808">Transferase</keyword>
<proteinExistence type="inferred from homology"/>
<keyword evidence="2" id="KW-0460">Magnesium</keyword>
<dbReference type="PANTHER" id="PTHR10291:SF0">
    <property type="entry name" value="DEHYDRODOLICHYL DIPHOSPHATE SYNTHASE 2"/>
    <property type="match status" value="1"/>
</dbReference>
<feature type="binding site" evidence="2">
    <location>
        <position position="36"/>
    </location>
    <ligand>
        <name>substrate</name>
    </ligand>
</feature>
<comment type="cofactor">
    <cofactor evidence="2">
        <name>Mg(2+)</name>
        <dbReference type="ChEBI" id="CHEBI:18420"/>
    </cofactor>
    <text evidence="2">Binds 2 magnesium ions per subunit.</text>
</comment>
<comment type="function">
    <text evidence="2">Catalyzes the condensation of isopentenyl diphosphate (IPP) with allylic pyrophosphates generating different type of terpenoids.</text>
</comment>
<dbReference type="InterPro" id="IPR001441">
    <property type="entry name" value="UPP_synth-like"/>
</dbReference>
<gene>
    <name evidence="3" type="ORF">EubceDRAFT1_0409</name>
</gene>
<dbReference type="Pfam" id="PF01255">
    <property type="entry name" value="Prenyltransf"/>
    <property type="match status" value="1"/>
</dbReference>
<evidence type="ECO:0000256" key="1">
    <source>
        <dbReference type="ARBA" id="ARBA00022679"/>
    </source>
</evidence>
<dbReference type="HOGENOM" id="CLU_038505_1_1_9"/>
<comment type="similarity">
    <text evidence="2">Belongs to the UPP synthase family.</text>
</comment>